<accession>A0A6J5YLN1</accession>
<feature type="domain" description="Core-binding (CB)" evidence="6">
    <location>
        <begin position="21"/>
        <end position="103"/>
    </location>
</feature>
<keyword evidence="3" id="KW-0233">DNA recombination</keyword>
<evidence type="ECO:0000259" key="6">
    <source>
        <dbReference type="PROSITE" id="PS51900"/>
    </source>
</evidence>
<evidence type="ECO:0000256" key="4">
    <source>
        <dbReference type="SAM" id="MobiDB-lite"/>
    </source>
</evidence>
<dbReference type="PROSITE" id="PS51898">
    <property type="entry name" value="TYR_RECOMBINASE"/>
    <property type="match status" value="1"/>
</dbReference>
<evidence type="ECO:0000256" key="3">
    <source>
        <dbReference type="ARBA" id="ARBA00023172"/>
    </source>
</evidence>
<evidence type="ECO:0000259" key="5">
    <source>
        <dbReference type="PROSITE" id="PS51898"/>
    </source>
</evidence>
<evidence type="ECO:0000313" key="8">
    <source>
        <dbReference type="EMBL" id="CAB4957546.1"/>
    </source>
</evidence>
<dbReference type="PROSITE" id="PS51900">
    <property type="entry name" value="CB"/>
    <property type="match status" value="1"/>
</dbReference>
<dbReference type="GO" id="GO:0003677">
    <property type="term" value="F:DNA binding"/>
    <property type="evidence" value="ECO:0007669"/>
    <property type="project" value="UniProtKB-KW"/>
</dbReference>
<protein>
    <submittedName>
        <fullName evidence="7">Unannotated protein</fullName>
    </submittedName>
</protein>
<name>A0A6J5YLN1_9ZZZZ</name>
<dbReference type="InterPro" id="IPR004107">
    <property type="entry name" value="Integrase_SAM-like_N"/>
</dbReference>
<evidence type="ECO:0000256" key="1">
    <source>
        <dbReference type="ARBA" id="ARBA00022908"/>
    </source>
</evidence>
<organism evidence="7">
    <name type="scientific">freshwater metagenome</name>
    <dbReference type="NCBI Taxonomy" id="449393"/>
    <lineage>
        <taxon>unclassified sequences</taxon>
        <taxon>metagenomes</taxon>
        <taxon>ecological metagenomes</taxon>
    </lineage>
</organism>
<dbReference type="PANTHER" id="PTHR30349">
    <property type="entry name" value="PHAGE INTEGRASE-RELATED"/>
    <property type="match status" value="1"/>
</dbReference>
<dbReference type="InterPro" id="IPR010998">
    <property type="entry name" value="Integrase_recombinase_N"/>
</dbReference>
<sequence length="313" mass="34479">MAHDLTAPEWQEPDSILRAGLSWSLALNAERKSPRTVEGYLDNLELFDRWLRATQRSTTLAEIAADDVRAWMIGLTNRVGEPARPSTVQTRYKGLRVFFAWAVGEELLDASPMVNIKPPTLDVPEIPVLSDDELAAILKACDGKSFDERRDSAIVRLFLDTGMRLAELVNLTLDDLDLFGNGVAHVIGKGSRGRACPFGAKTAKAIDAYLRVRASHQFADSPRLWIGSQGPLTGDGVRALLGRRGTQAGVPGLHAHQFRHTAAHDWLANGGQEGELMKIMGWRARQMVDRYGSSAASERAHDSHKRLARGDRV</sequence>
<keyword evidence="1" id="KW-0229">DNA integration</keyword>
<dbReference type="InterPro" id="IPR013762">
    <property type="entry name" value="Integrase-like_cat_sf"/>
</dbReference>
<dbReference type="Gene3D" id="1.10.443.10">
    <property type="entry name" value="Intergrase catalytic core"/>
    <property type="match status" value="1"/>
</dbReference>
<dbReference type="Gene3D" id="1.10.150.130">
    <property type="match status" value="1"/>
</dbReference>
<dbReference type="GO" id="GO:0015074">
    <property type="term" value="P:DNA integration"/>
    <property type="evidence" value="ECO:0007669"/>
    <property type="project" value="UniProtKB-KW"/>
</dbReference>
<feature type="domain" description="Tyr recombinase" evidence="5">
    <location>
        <begin position="124"/>
        <end position="305"/>
    </location>
</feature>
<reference evidence="7" key="1">
    <citation type="submission" date="2020-05" db="EMBL/GenBank/DDBJ databases">
        <authorList>
            <person name="Chiriac C."/>
            <person name="Salcher M."/>
            <person name="Ghai R."/>
            <person name="Kavagutti S V."/>
        </authorList>
    </citation>
    <scope>NUCLEOTIDE SEQUENCE</scope>
</reference>
<feature type="region of interest" description="Disordered" evidence="4">
    <location>
        <begin position="293"/>
        <end position="313"/>
    </location>
</feature>
<dbReference type="InterPro" id="IPR011010">
    <property type="entry name" value="DNA_brk_join_enz"/>
</dbReference>
<evidence type="ECO:0000313" key="7">
    <source>
        <dbReference type="EMBL" id="CAB4324599.1"/>
    </source>
</evidence>
<dbReference type="InterPro" id="IPR050090">
    <property type="entry name" value="Tyrosine_recombinase_XerCD"/>
</dbReference>
<dbReference type="InterPro" id="IPR044068">
    <property type="entry name" value="CB"/>
</dbReference>
<dbReference type="PANTHER" id="PTHR30349:SF81">
    <property type="entry name" value="TYROSINE RECOMBINASE XERC"/>
    <property type="match status" value="1"/>
</dbReference>
<proteinExistence type="predicted"/>
<keyword evidence="2" id="KW-0238">DNA-binding</keyword>
<dbReference type="EMBL" id="CAFBNC010000186">
    <property type="protein sequence ID" value="CAB4957546.1"/>
    <property type="molecule type" value="Genomic_DNA"/>
</dbReference>
<dbReference type="SUPFAM" id="SSF56349">
    <property type="entry name" value="DNA breaking-rejoining enzymes"/>
    <property type="match status" value="1"/>
</dbReference>
<dbReference type="EMBL" id="CAEMXZ010000177">
    <property type="protein sequence ID" value="CAB4324599.1"/>
    <property type="molecule type" value="Genomic_DNA"/>
</dbReference>
<dbReference type="CDD" id="cd00397">
    <property type="entry name" value="DNA_BRE_C"/>
    <property type="match status" value="1"/>
</dbReference>
<dbReference type="AlphaFoldDB" id="A0A6J5YLN1"/>
<dbReference type="Pfam" id="PF00589">
    <property type="entry name" value="Phage_integrase"/>
    <property type="match status" value="1"/>
</dbReference>
<dbReference type="GO" id="GO:0006310">
    <property type="term" value="P:DNA recombination"/>
    <property type="evidence" value="ECO:0007669"/>
    <property type="project" value="UniProtKB-KW"/>
</dbReference>
<dbReference type="InterPro" id="IPR002104">
    <property type="entry name" value="Integrase_catalytic"/>
</dbReference>
<dbReference type="Pfam" id="PF13495">
    <property type="entry name" value="Phage_int_SAM_4"/>
    <property type="match status" value="1"/>
</dbReference>
<gene>
    <name evidence="7" type="ORF">UFOPK1392_02375</name>
    <name evidence="8" type="ORF">UFOPK3733_02254</name>
</gene>
<evidence type="ECO:0000256" key="2">
    <source>
        <dbReference type="ARBA" id="ARBA00023125"/>
    </source>
</evidence>